<gene>
    <name evidence="2" type="ORF">CEXT_38581</name>
</gene>
<proteinExistence type="predicted"/>
<reference evidence="2 3" key="1">
    <citation type="submission" date="2021-06" db="EMBL/GenBank/DDBJ databases">
        <title>Caerostris extrusa draft genome.</title>
        <authorList>
            <person name="Kono N."/>
            <person name="Arakawa K."/>
        </authorList>
    </citation>
    <scope>NUCLEOTIDE SEQUENCE [LARGE SCALE GENOMIC DNA]</scope>
</reference>
<accession>A0AAV4VUB9</accession>
<protein>
    <submittedName>
        <fullName evidence="2">Uncharacterized protein</fullName>
    </submittedName>
</protein>
<comment type="caution">
    <text evidence="2">The sequence shown here is derived from an EMBL/GenBank/DDBJ whole genome shotgun (WGS) entry which is preliminary data.</text>
</comment>
<keyword evidence="3" id="KW-1185">Reference proteome</keyword>
<dbReference type="AlphaFoldDB" id="A0AAV4VUB9"/>
<feature type="region of interest" description="Disordered" evidence="1">
    <location>
        <begin position="51"/>
        <end position="79"/>
    </location>
</feature>
<evidence type="ECO:0000313" key="2">
    <source>
        <dbReference type="EMBL" id="GIY73204.1"/>
    </source>
</evidence>
<dbReference type="EMBL" id="BPLR01015044">
    <property type="protein sequence ID" value="GIY73204.1"/>
    <property type="molecule type" value="Genomic_DNA"/>
</dbReference>
<dbReference type="Proteomes" id="UP001054945">
    <property type="component" value="Unassembled WGS sequence"/>
</dbReference>
<name>A0AAV4VUB9_CAEEX</name>
<sequence length="111" mass="12119">MVTAPCDFLKHPSSLSYACVKGPKTFSYAFLAPPWYVGVCTRDTSTGRVGVFSTPRGVGQVTPGRRSEGSPMTQTDERGGGDIPPLLFFLFPVTVVLYLNVEKLNERFAVE</sequence>
<organism evidence="2 3">
    <name type="scientific">Caerostris extrusa</name>
    <name type="common">Bark spider</name>
    <name type="synonym">Caerostris bankana</name>
    <dbReference type="NCBI Taxonomy" id="172846"/>
    <lineage>
        <taxon>Eukaryota</taxon>
        <taxon>Metazoa</taxon>
        <taxon>Ecdysozoa</taxon>
        <taxon>Arthropoda</taxon>
        <taxon>Chelicerata</taxon>
        <taxon>Arachnida</taxon>
        <taxon>Araneae</taxon>
        <taxon>Araneomorphae</taxon>
        <taxon>Entelegynae</taxon>
        <taxon>Araneoidea</taxon>
        <taxon>Araneidae</taxon>
        <taxon>Caerostris</taxon>
    </lineage>
</organism>
<evidence type="ECO:0000313" key="3">
    <source>
        <dbReference type="Proteomes" id="UP001054945"/>
    </source>
</evidence>
<evidence type="ECO:0000256" key="1">
    <source>
        <dbReference type="SAM" id="MobiDB-lite"/>
    </source>
</evidence>